<keyword evidence="2" id="KW-1185">Reference proteome</keyword>
<protein>
    <submittedName>
        <fullName evidence="1">Uncharacterized protein</fullName>
    </submittedName>
</protein>
<dbReference type="EMBL" id="BAABKP010000004">
    <property type="protein sequence ID" value="GAA4798452.1"/>
    <property type="molecule type" value="Genomic_DNA"/>
</dbReference>
<evidence type="ECO:0000313" key="1">
    <source>
        <dbReference type="EMBL" id="GAA4798452.1"/>
    </source>
</evidence>
<name>A0ABP9BP37_9MICC</name>
<gene>
    <name evidence="1" type="ORF">GCM10023352_17750</name>
</gene>
<comment type="caution">
    <text evidence="1">The sequence shown here is derived from an EMBL/GenBank/DDBJ whole genome shotgun (WGS) entry which is preliminary data.</text>
</comment>
<evidence type="ECO:0000313" key="2">
    <source>
        <dbReference type="Proteomes" id="UP001500187"/>
    </source>
</evidence>
<proteinExistence type="predicted"/>
<accession>A0ABP9BP37</accession>
<dbReference type="Proteomes" id="UP001500187">
    <property type="component" value="Unassembled WGS sequence"/>
</dbReference>
<sequence>MGDEGDEVDKRVVVCLLEPQLRAGFLYRAALVPLELASFVVLTQASSGGCRDLRMDVIRYGGVIAPRDGYTHGMRQRGRGTVNFHGGVALFQQRAEDCSGHVGVACEKVKYPTLGFCRAP</sequence>
<organism evidence="1 2">
    <name type="scientific">Rothia endophytica</name>
    <dbReference type="NCBI Taxonomy" id="1324766"/>
    <lineage>
        <taxon>Bacteria</taxon>
        <taxon>Bacillati</taxon>
        <taxon>Actinomycetota</taxon>
        <taxon>Actinomycetes</taxon>
        <taxon>Micrococcales</taxon>
        <taxon>Micrococcaceae</taxon>
        <taxon>Rothia</taxon>
    </lineage>
</organism>
<reference evidence="2" key="1">
    <citation type="journal article" date="2019" name="Int. J. Syst. Evol. Microbiol.">
        <title>The Global Catalogue of Microorganisms (GCM) 10K type strain sequencing project: providing services to taxonomists for standard genome sequencing and annotation.</title>
        <authorList>
            <consortium name="The Broad Institute Genomics Platform"/>
            <consortium name="The Broad Institute Genome Sequencing Center for Infectious Disease"/>
            <person name="Wu L."/>
            <person name="Ma J."/>
        </authorList>
    </citation>
    <scope>NUCLEOTIDE SEQUENCE [LARGE SCALE GENOMIC DNA]</scope>
    <source>
        <strain evidence="2">JCM 18541</strain>
    </source>
</reference>